<accession>A0A6J7N684</accession>
<dbReference type="EMBL" id="CAFBOK010000108">
    <property type="protein sequence ID" value="CAB4986083.1"/>
    <property type="molecule type" value="Genomic_DNA"/>
</dbReference>
<gene>
    <name evidence="1" type="ORF">UFOPK3927_01009</name>
</gene>
<sequence length="41" mass="4776">MLANALNRFERFRKVVSGVDKDDFDRWVDLGGKIDQDRVGH</sequence>
<evidence type="ECO:0000313" key="1">
    <source>
        <dbReference type="EMBL" id="CAB4986083.1"/>
    </source>
</evidence>
<dbReference type="AlphaFoldDB" id="A0A6J7N684"/>
<proteinExistence type="predicted"/>
<name>A0A6J7N684_9ZZZZ</name>
<organism evidence="1">
    <name type="scientific">freshwater metagenome</name>
    <dbReference type="NCBI Taxonomy" id="449393"/>
    <lineage>
        <taxon>unclassified sequences</taxon>
        <taxon>metagenomes</taxon>
        <taxon>ecological metagenomes</taxon>
    </lineage>
</organism>
<protein>
    <submittedName>
        <fullName evidence="1">Unannotated protein</fullName>
    </submittedName>
</protein>
<reference evidence="1" key="1">
    <citation type="submission" date="2020-05" db="EMBL/GenBank/DDBJ databases">
        <authorList>
            <person name="Chiriac C."/>
            <person name="Salcher M."/>
            <person name="Ghai R."/>
            <person name="Kavagutti S V."/>
        </authorList>
    </citation>
    <scope>NUCLEOTIDE SEQUENCE</scope>
</reference>